<sequence>MISFVALFFFAFLVALQCSAAPASTELAVPFAIDAYTAAHYKGEHWASGTMVAILGASGKGCACGNLPHNEKIKGKNVNLNDRMRSFVFKPGDPDPNKLTINWFKNADCKDRLTTKNPKEYRGMQYVDAIPSVLFPASSYHICRS</sequence>
<proteinExistence type="predicted"/>
<evidence type="ECO:0000313" key="1">
    <source>
        <dbReference type="EMBL" id="KAH7913687.1"/>
    </source>
</evidence>
<keyword evidence="2" id="KW-1185">Reference proteome</keyword>
<gene>
    <name evidence="1" type="ORF">BJ138DRAFT_570250</name>
</gene>
<reference evidence="1" key="1">
    <citation type="journal article" date="2021" name="New Phytol.">
        <title>Evolutionary innovations through gain and loss of genes in the ectomycorrhizal Boletales.</title>
        <authorList>
            <person name="Wu G."/>
            <person name="Miyauchi S."/>
            <person name="Morin E."/>
            <person name="Kuo A."/>
            <person name="Drula E."/>
            <person name="Varga T."/>
            <person name="Kohler A."/>
            <person name="Feng B."/>
            <person name="Cao Y."/>
            <person name="Lipzen A."/>
            <person name="Daum C."/>
            <person name="Hundley H."/>
            <person name="Pangilinan J."/>
            <person name="Johnson J."/>
            <person name="Barry K."/>
            <person name="LaButti K."/>
            <person name="Ng V."/>
            <person name="Ahrendt S."/>
            <person name="Min B."/>
            <person name="Choi I.G."/>
            <person name="Park H."/>
            <person name="Plett J.M."/>
            <person name="Magnuson J."/>
            <person name="Spatafora J.W."/>
            <person name="Nagy L.G."/>
            <person name="Henrissat B."/>
            <person name="Grigoriev I.V."/>
            <person name="Yang Z.L."/>
            <person name="Xu J."/>
            <person name="Martin F.M."/>
        </authorList>
    </citation>
    <scope>NUCLEOTIDE SEQUENCE</scope>
    <source>
        <strain evidence="1">ATCC 28755</strain>
    </source>
</reference>
<protein>
    <submittedName>
        <fullName evidence="1">Uncharacterized protein</fullName>
    </submittedName>
</protein>
<evidence type="ECO:0000313" key="2">
    <source>
        <dbReference type="Proteomes" id="UP000790377"/>
    </source>
</evidence>
<accession>A0ACB8AKB3</accession>
<name>A0ACB8AKB3_9AGAM</name>
<organism evidence="1 2">
    <name type="scientific">Hygrophoropsis aurantiaca</name>
    <dbReference type="NCBI Taxonomy" id="72124"/>
    <lineage>
        <taxon>Eukaryota</taxon>
        <taxon>Fungi</taxon>
        <taxon>Dikarya</taxon>
        <taxon>Basidiomycota</taxon>
        <taxon>Agaricomycotina</taxon>
        <taxon>Agaricomycetes</taxon>
        <taxon>Agaricomycetidae</taxon>
        <taxon>Boletales</taxon>
        <taxon>Coniophorineae</taxon>
        <taxon>Hygrophoropsidaceae</taxon>
        <taxon>Hygrophoropsis</taxon>
    </lineage>
</organism>
<comment type="caution">
    <text evidence="1">The sequence shown here is derived from an EMBL/GenBank/DDBJ whole genome shotgun (WGS) entry which is preliminary data.</text>
</comment>
<dbReference type="Proteomes" id="UP000790377">
    <property type="component" value="Unassembled WGS sequence"/>
</dbReference>
<dbReference type="EMBL" id="MU267626">
    <property type="protein sequence ID" value="KAH7913687.1"/>
    <property type="molecule type" value="Genomic_DNA"/>
</dbReference>